<dbReference type="SUPFAM" id="SSF53474">
    <property type="entry name" value="alpha/beta-Hydrolases"/>
    <property type="match status" value="1"/>
</dbReference>
<reference evidence="4" key="1">
    <citation type="journal article" date="2006" name="Science">
        <title>Ancient noncoding elements conserved in the human genome.</title>
        <authorList>
            <person name="Venkatesh B."/>
            <person name="Kirkness E.F."/>
            <person name="Loh Y.H."/>
            <person name="Halpern A.L."/>
            <person name="Lee A.P."/>
            <person name="Johnson J."/>
            <person name="Dandona N."/>
            <person name="Viswanathan L.D."/>
            <person name="Tay A."/>
            <person name="Venter J.C."/>
            <person name="Strausberg R.L."/>
            <person name="Brenner S."/>
        </authorList>
    </citation>
    <scope>NUCLEOTIDE SEQUENCE [LARGE SCALE GENOMIC DNA]</scope>
</reference>
<sequence length="402" mass="44164">MESFEDEDQDLELHSLCDEEPVESGEDWGDRITEPGAGEDTGCRVLDDLQPIEGGVGEANMHGVCIVKSGCYECVYGGLGSLRCEIVAEPVDVTVVVKGRAGHGTDAQLIWSTVFCRNLSFGTVSNFNDIFHRESNWCALNLIGEGPFPGVVDLYGSIGGLVDCRASLLASHGFTTMALASFGFDNLPKDTTKLNLEYFEEAVNFLRQYPKVKGPGVGAIVISKGGDLVLSMATFIPHVAPVVTIGGYKMILSGLNYNAEQTRVIDAGLLDVSDALNDPMDEANKHIIIPIEKAEGKFLFVAWTSVSDKNWNTKRYAEEAVKRLREHGEDNYEVLSYPGVGHCLESPFFPFCFSSYHFVVKANILWGGHAKPHSFAQKDLWSKMQQFLQKVLNHQITAKSKL</sequence>
<dbReference type="PANTHER" id="PTHR10824">
    <property type="entry name" value="ACYL-COENZYME A THIOESTERASE-RELATED"/>
    <property type="match status" value="1"/>
</dbReference>
<dbReference type="AlphaFoldDB" id="A0A4W3I186"/>
<name>A0A4W3I186_CALMI</name>
<reference evidence="3" key="5">
    <citation type="submission" date="2025-09" db="UniProtKB">
        <authorList>
            <consortium name="Ensembl"/>
        </authorList>
    </citation>
    <scope>IDENTIFICATION</scope>
</reference>
<organism evidence="3 4">
    <name type="scientific">Callorhinchus milii</name>
    <name type="common">Ghost shark</name>
    <dbReference type="NCBI Taxonomy" id="7868"/>
    <lineage>
        <taxon>Eukaryota</taxon>
        <taxon>Metazoa</taxon>
        <taxon>Chordata</taxon>
        <taxon>Craniata</taxon>
        <taxon>Vertebrata</taxon>
        <taxon>Chondrichthyes</taxon>
        <taxon>Holocephali</taxon>
        <taxon>Chimaeriformes</taxon>
        <taxon>Callorhinchidae</taxon>
        <taxon>Callorhinchus</taxon>
    </lineage>
</organism>
<protein>
    <recommendedName>
        <fullName evidence="2">BAAT/Acyl-CoA thioester hydrolase C-terminal domain-containing protein</fullName>
    </recommendedName>
</protein>
<proteinExistence type="predicted"/>
<dbReference type="Proteomes" id="UP000314986">
    <property type="component" value="Unassembled WGS sequence"/>
</dbReference>
<dbReference type="InterPro" id="IPR029058">
    <property type="entry name" value="AB_hydrolase_fold"/>
</dbReference>
<reference evidence="3" key="4">
    <citation type="submission" date="2025-08" db="UniProtKB">
        <authorList>
            <consortium name="Ensembl"/>
        </authorList>
    </citation>
    <scope>IDENTIFICATION</scope>
</reference>
<feature type="domain" description="BAAT/Acyl-CoA thioester hydrolase C-terminal" evidence="2">
    <location>
        <begin position="195"/>
        <end position="393"/>
    </location>
</feature>
<evidence type="ECO:0000256" key="1">
    <source>
        <dbReference type="SAM" id="MobiDB-lite"/>
    </source>
</evidence>
<feature type="compositionally biased region" description="Acidic residues" evidence="1">
    <location>
        <begin position="18"/>
        <end position="27"/>
    </location>
</feature>
<keyword evidence="4" id="KW-1185">Reference proteome</keyword>
<evidence type="ECO:0000259" key="2">
    <source>
        <dbReference type="Pfam" id="PF08840"/>
    </source>
</evidence>
<dbReference type="Ensembl" id="ENSCMIT00000023985.1">
    <property type="protein sequence ID" value="ENSCMIP00000023584.1"/>
    <property type="gene ID" value="ENSCMIG00000010524.1"/>
</dbReference>
<feature type="region of interest" description="Disordered" evidence="1">
    <location>
        <begin position="1"/>
        <end position="39"/>
    </location>
</feature>
<dbReference type="PANTHER" id="PTHR10824:SF38">
    <property type="entry name" value="ACOT1 THIOESTERASE"/>
    <property type="match status" value="1"/>
</dbReference>
<dbReference type="GO" id="GO:0006631">
    <property type="term" value="P:fatty acid metabolic process"/>
    <property type="evidence" value="ECO:0007669"/>
    <property type="project" value="TreeGrafter"/>
</dbReference>
<dbReference type="InterPro" id="IPR014940">
    <property type="entry name" value="BAAT_C"/>
</dbReference>
<dbReference type="InParanoid" id="A0A4W3I186"/>
<feature type="compositionally biased region" description="Acidic residues" evidence="1">
    <location>
        <begin position="1"/>
        <end position="10"/>
    </location>
</feature>
<accession>A0A4W3I186</accession>
<dbReference type="GO" id="GO:0006637">
    <property type="term" value="P:acyl-CoA metabolic process"/>
    <property type="evidence" value="ECO:0007669"/>
    <property type="project" value="TreeGrafter"/>
</dbReference>
<dbReference type="STRING" id="7868.ENSCMIP00000023584"/>
<dbReference type="FunFam" id="3.40.50.1820:FF:000024">
    <property type="entry name" value="acyl-coenzyme A thioesterase 4"/>
    <property type="match status" value="1"/>
</dbReference>
<dbReference type="GeneTree" id="ENSGT01010000222336"/>
<dbReference type="OMA" id="MESFEDE"/>
<evidence type="ECO:0000313" key="4">
    <source>
        <dbReference type="Proteomes" id="UP000314986"/>
    </source>
</evidence>
<dbReference type="Pfam" id="PF08840">
    <property type="entry name" value="BAAT_C"/>
    <property type="match status" value="1"/>
</dbReference>
<dbReference type="GO" id="GO:0047617">
    <property type="term" value="F:fatty acyl-CoA hydrolase activity"/>
    <property type="evidence" value="ECO:0007669"/>
    <property type="project" value="TreeGrafter"/>
</dbReference>
<evidence type="ECO:0000313" key="3">
    <source>
        <dbReference type="Ensembl" id="ENSCMIP00000023584.1"/>
    </source>
</evidence>
<reference evidence="4" key="2">
    <citation type="journal article" date="2007" name="PLoS Biol.">
        <title>Survey sequencing and comparative analysis of the elephant shark (Callorhinchus milii) genome.</title>
        <authorList>
            <person name="Venkatesh B."/>
            <person name="Kirkness E.F."/>
            <person name="Loh Y.H."/>
            <person name="Halpern A.L."/>
            <person name="Lee A.P."/>
            <person name="Johnson J."/>
            <person name="Dandona N."/>
            <person name="Viswanathan L.D."/>
            <person name="Tay A."/>
            <person name="Venter J.C."/>
            <person name="Strausberg R.L."/>
            <person name="Brenner S."/>
        </authorList>
    </citation>
    <scope>NUCLEOTIDE SEQUENCE [LARGE SCALE GENOMIC DNA]</scope>
</reference>
<dbReference type="Gene3D" id="3.40.50.1820">
    <property type="entry name" value="alpha/beta hydrolase"/>
    <property type="match status" value="1"/>
</dbReference>
<reference evidence="4" key="3">
    <citation type="journal article" date="2014" name="Nature">
        <title>Elephant shark genome provides unique insights into gnathostome evolution.</title>
        <authorList>
            <consortium name="International Elephant Shark Genome Sequencing Consortium"/>
            <person name="Venkatesh B."/>
            <person name="Lee A.P."/>
            <person name="Ravi V."/>
            <person name="Maurya A.K."/>
            <person name="Lian M.M."/>
            <person name="Swann J.B."/>
            <person name="Ohta Y."/>
            <person name="Flajnik M.F."/>
            <person name="Sutoh Y."/>
            <person name="Kasahara M."/>
            <person name="Hoon S."/>
            <person name="Gangu V."/>
            <person name="Roy S.W."/>
            <person name="Irimia M."/>
            <person name="Korzh V."/>
            <person name="Kondrychyn I."/>
            <person name="Lim Z.W."/>
            <person name="Tay B.H."/>
            <person name="Tohari S."/>
            <person name="Kong K.W."/>
            <person name="Ho S."/>
            <person name="Lorente-Galdos B."/>
            <person name="Quilez J."/>
            <person name="Marques-Bonet T."/>
            <person name="Raney B.J."/>
            <person name="Ingham P.W."/>
            <person name="Tay A."/>
            <person name="Hillier L.W."/>
            <person name="Minx P."/>
            <person name="Boehm T."/>
            <person name="Wilson R.K."/>
            <person name="Brenner S."/>
            <person name="Warren W.C."/>
        </authorList>
    </citation>
    <scope>NUCLEOTIDE SEQUENCE [LARGE SCALE GENOMIC DNA]</scope>
</reference>